<accession>A0A9Q9SST5</accession>
<reference evidence="1" key="2">
    <citation type="submission" date="2022-10" db="EMBL/GenBank/DDBJ databases">
        <authorList>
            <person name="Ngo T.-E."/>
        </authorList>
    </citation>
    <scope>NUCLEOTIDE SEQUENCE</scope>
    <source>
        <strain evidence="1">JHB</strain>
    </source>
</reference>
<evidence type="ECO:0000313" key="1">
    <source>
        <dbReference type="EMBL" id="WAN68972.1"/>
    </source>
</evidence>
<organism evidence="1">
    <name type="scientific">Moorena producens (strain JHB)</name>
    <dbReference type="NCBI Taxonomy" id="1454205"/>
    <lineage>
        <taxon>Bacteria</taxon>
        <taxon>Bacillati</taxon>
        <taxon>Cyanobacteriota</taxon>
        <taxon>Cyanophyceae</taxon>
        <taxon>Coleofasciculales</taxon>
        <taxon>Coleofasciculaceae</taxon>
        <taxon>Moorena</taxon>
    </lineage>
</organism>
<dbReference type="AlphaFoldDB" id="A0A9Q9SST5"/>
<name>A0A9Q9SST5_MOOP1</name>
<dbReference type="Proteomes" id="UP000176944">
    <property type="component" value="Chromosome"/>
</dbReference>
<dbReference type="EMBL" id="CP017708">
    <property type="protein sequence ID" value="WAN68972.1"/>
    <property type="molecule type" value="Genomic_DNA"/>
</dbReference>
<protein>
    <submittedName>
        <fullName evidence="1">Uncharacterized protein</fullName>
    </submittedName>
</protein>
<reference evidence="1" key="1">
    <citation type="journal article" date="2017" name="Proc. Natl. Acad. Sci. U.S.A.">
        <title>Comparative genomics uncovers the prolific and distinctive metabolic potential of the cyanobacterial genus Moorea.</title>
        <authorList>
            <person name="Leao T."/>
            <person name="Castelao G."/>
            <person name="Korobeynikov A."/>
            <person name="Monroe E.A."/>
            <person name="Podell S."/>
            <person name="Glukhov E."/>
            <person name="Allen E.E."/>
            <person name="Gerwick W.H."/>
            <person name="Gerwick L."/>
        </authorList>
    </citation>
    <scope>NUCLEOTIDE SEQUENCE</scope>
    <source>
        <strain evidence="1">JHB</strain>
    </source>
</reference>
<sequence length="43" mass="4316">MRGVIVLDAGPVGLITNPKLSAQSVACAQGGALRGGLSQPWLL</sequence>
<proteinExistence type="predicted"/>
<gene>
    <name evidence="1" type="ORF">BJP36_42190</name>
</gene>